<evidence type="ECO:0000313" key="2">
    <source>
        <dbReference type="Proteomes" id="UP000257039"/>
    </source>
</evidence>
<dbReference type="RefSeq" id="WP_094789392.1">
    <property type="nucleotide sequence ID" value="NZ_NDXW01000001.1"/>
</dbReference>
<dbReference type="EMBL" id="NDXW01000001">
    <property type="protein sequence ID" value="RDH46707.1"/>
    <property type="molecule type" value="Genomic_DNA"/>
</dbReference>
<dbReference type="Proteomes" id="UP000257039">
    <property type="component" value="Unassembled WGS sequence"/>
</dbReference>
<gene>
    <name evidence="1" type="ORF">B9G39_10490</name>
</gene>
<sequence>MVRRCKLYYLAFCGIKTFQNKIPCHPTELVKFRKRIGKEGIEKIFQM</sequence>
<proteinExistence type="predicted"/>
<protein>
    <submittedName>
        <fullName evidence="1">Transposase</fullName>
    </submittedName>
</protein>
<dbReference type="AlphaFoldDB" id="A0A4P9VVA6"/>
<comment type="caution">
    <text evidence="1">The sequence shown here is derived from an EMBL/GenBank/DDBJ whole genome shotgun (WGS) entry which is preliminary data.</text>
</comment>
<accession>A0A4P9VVA6</accession>
<evidence type="ECO:0000313" key="1">
    <source>
        <dbReference type="EMBL" id="RDH46707.1"/>
    </source>
</evidence>
<organism evidence="1 2">
    <name type="scientific">Zooshikella ganghwensis</name>
    <dbReference type="NCBI Taxonomy" id="202772"/>
    <lineage>
        <taxon>Bacteria</taxon>
        <taxon>Pseudomonadati</taxon>
        <taxon>Pseudomonadota</taxon>
        <taxon>Gammaproteobacteria</taxon>
        <taxon>Oceanospirillales</taxon>
        <taxon>Zooshikellaceae</taxon>
        <taxon>Zooshikella</taxon>
    </lineage>
</organism>
<reference evidence="1 2" key="1">
    <citation type="submission" date="2017-04" db="EMBL/GenBank/DDBJ databases">
        <title>Draft genome sequence of Zooshikella ganghwensis VG4 isolated from Red Sea sediments.</title>
        <authorList>
            <person name="Rehman Z."/>
            <person name="Alam I."/>
            <person name="Kamau A."/>
            <person name="Bajic V."/>
            <person name="Leiknes T."/>
        </authorList>
    </citation>
    <scope>NUCLEOTIDE SEQUENCE [LARGE SCALE GENOMIC DNA]</scope>
    <source>
        <strain evidence="1 2">VG4</strain>
    </source>
</reference>
<keyword evidence="2" id="KW-1185">Reference proteome</keyword>
<name>A0A4P9VVA6_9GAMM</name>